<dbReference type="OrthoDB" id="2593582at2759"/>
<feature type="compositionally biased region" description="Basic and acidic residues" evidence="7">
    <location>
        <begin position="515"/>
        <end position="537"/>
    </location>
</feature>
<feature type="compositionally biased region" description="Basic and acidic residues" evidence="7">
    <location>
        <begin position="360"/>
        <end position="370"/>
    </location>
</feature>
<feature type="region of interest" description="Disordered" evidence="7">
    <location>
        <begin position="360"/>
        <end position="570"/>
    </location>
</feature>
<dbReference type="GeneID" id="30209390"/>
<dbReference type="GO" id="GO:0140042">
    <property type="term" value="P:lipid droplet formation"/>
    <property type="evidence" value="ECO:0007669"/>
    <property type="project" value="UniProtKB-ARBA"/>
</dbReference>
<name>A0A1B9G2D2_9TREE</name>
<evidence type="ECO:0000256" key="1">
    <source>
        <dbReference type="ARBA" id="ARBA00004477"/>
    </source>
</evidence>
<feature type="compositionally biased region" description="Low complexity" evidence="7">
    <location>
        <begin position="440"/>
        <end position="458"/>
    </location>
</feature>
<reference evidence="9" key="3">
    <citation type="submission" date="2014-01" db="EMBL/GenBank/DDBJ databases">
        <title>Evolution of pathogenesis and genome organization in the Tremellales.</title>
        <authorList>
            <person name="Cuomo C."/>
            <person name="Litvintseva A."/>
            <person name="Heitman J."/>
            <person name="Chen Y."/>
            <person name="Sun S."/>
            <person name="Springer D."/>
            <person name="Dromer F."/>
            <person name="Young S."/>
            <person name="Zeng Q."/>
            <person name="Chapman S."/>
            <person name="Gujja S."/>
            <person name="Saif S."/>
            <person name="Birren B."/>
        </authorList>
    </citation>
    <scope>NUCLEOTIDE SEQUENCE</scope>
    <source>
        <strain evidence="9">CBS 10118</strain>
    </source>
</reference>
<keyword evidence="5" id="KW-0443">Lipid metabolism</keyword>
<reference evidence="10" key="2">
    <citation type="submission" date="2013-07" db="EMBL/GenBank/DDBJ databases">
        <authorList>
            <consortium name="The Broad Institute Genome Sequencing Platform"/>
            <person name="Cuomo C."/>
            <person name="Litvintseva A."/>
            <person name="Chen Y."/>
            <person name="Heitman J."/>
            <person name="Sun S."/>
            <person name="Springer D."/>
            <person name="Dromer F."/>
            <person name="Young S.K."/>
            <person name="Zeng Q."/>
            <person name="Gargeya S."/>
            <person name="Fitzgerald M."/>
            <person name="Abouelleil A."/>
            <person name="Alvarado L."/>
            <person name="Berlin A.M."/>
            <person name="Chapman S.B."/>
            <person name="Dewar J."/>
            <person name="Goldberg J."/>
            <person name="Griggs A."/>
            <person name="Gujja S."/>
            <person name="Hansen M."/>
            <person name="Howarth C."/>
            <person name="Imamovic A."/>
            <person name="Larimer J."/>
            <person name="McCowan C."/>
            <person name="Murphy C."/>
            <person name="Pearson M."/>
            <person name="Priest M."/>
            <person name="Roberts A."/>
            <person name="Saif S."/>
            <person name="Shea T."/>
            <person name="Sykes S."/>
            <person name="Wortman J."/>
            <person name="Nusbaum C."/>
            <person name="Birren B."/>
        </authorList>
    </citation>
    <scope>NUCLEOTIDE SEQUENCE</scope>
    <source>
        <strain evidence="10">CBS 10118</strain>
    </source>
</reference>
<sequence length="570" mass="62647">MARRRAAISGRIRFHREMARLHPPQEPPINWEDFREFMRGLGVLLIAPIVIPMRLIHHAITSPLTISVVLKLLLLGFLLIASSIFSVLAVGAFFWSWKIGGNIEVEGWLFYGSKNHRPPHTTVYFPLEKIEQDLRYDVQVELELVRPTKGTTDEMGNFMLSLELRALDQPERTLITAAQPSLPPPPIPSTFLSLPALPTSYIPCILPYPFRSFCPSRILGYSVPTRKIRERRAKGGFSSRERGKDVVPLKKDLMEGVILRPGKNREMVIGSGFVSIGREDLFDDRQTGEEKCKPPSREVKTTGWVLIRLTPRPTGIRWILTSHPLPPLLLLPPLSLSLTFSSSIIAFAIITFLRHGNAREKKDKHDKALTDGEGEGVFDAKDKAEAKEGERRKKEWEEMQSSLGGGMERKKSSGGGTTVGGSETTFASSSSSSFGPTLMSRTLSTSSTSPSTSDSAETVTPTRLRDRGQGVTGSGGSSGSSGSERSLRRRGSGGRKNSATGTGIALSTSGSSISSERRRGSRELEIEREGEDGHQAEGEDEGEETEMEGGAGRGGDEDWREFGREFGLNT</sequence>
<dbReference type="Pfam" id="PF06775">
    <property type="entry name" value="Seipin"/>
    <property type="match status" value="1"/>
</dbReference>
<reference evidence="9" key="1">
    <citation type="submission" date="2013-07" db="EMBL/GenBank/DDBJ databases">
        <title>The Genome Sequence of Cryptococcus bestiolae CBS10118.</title>
        <authorList>
            <consortium name="The Broad Institute Genome Sequencing Platform"/>
            <person name="Cuomo C."/>
            <person name="Litvintseva A."/>
            <person name="Chen Y."/>
            <person name="Heitman J."/>
            <person name="Sun S."/>
            <person name="Springer D."/>
            <person name="Dromer F."/>
            <person name="Young S.K."/>
            <person name="Zeng Q."/>
            <person name="Gargeya S."/>
            <person name="Fitzgerald M."/>
            <person name="Abouelleil A."/>
            <person name="Alvarado L."/>
            <person name="Berlin A.M."/>
            <person name="Chapman S.B."/>
            <person name="Dewar J."/>
            <person name="Goldberg J."/>
            <person name="Griggs A."/>
            <person name="Gujja S."/>
            <person name="Hansen M."/>
            <person name="Howarth C."/>
            <person name="Imamovic A."/>
            <person name="Larimer J."/>
            <person name="McCowan C."/>
            <person name="Murphy C."/>
            <person name="Pearson M."/>
            <person name="Priest M."/>
            <person name="Roberts A."/>
            <person name="Saif S."/>
            <person name="Shea T."/>
            <person name="Sykes S."/>
            <person name="Wortman J."/>
            <person name="Nusbaum C."/>
            <person name="Birren B."/>
        </authorList>
    </citation>
    <scope>NUCLEOTIDE SEQUENCE [LARGE SCALE GENOMIC DNA]</scope>
    <source>
        <strain evidence="9">CBS 10118</strain>
    </source>
</reference>
<dbReference type="VEuPathDB" id="FungiDB:I302_04991"/>
<dbReference type="RefSeq" id="XP_019046250.1">
    <property type="nucleotide sequence ID" value="XM_019191620.1"/>
</dbReference>
<feature type="compositionally biased region" description="Low complexity" evidence="7">
    <location>
        <begin position="420"/>
        <end position="433"/>
    </location>
</feature>
<evidence type="ECO:0000313" key="11">
    <source>
        <dbReference type="Proteomes" id="UP000092730"/>
    </source>
</evidence>
<comment type="subcellular location">
    <subcellularLocation>
        <location evidence="1">Endoplasmic reticulum membrane</location>
        <topology evidence="1">Multi-pass membrane protein</topology>
    </subcellularLocation>
</comment>
<gene>
    <name evidence="9" type="ORF">I302_04991</name>
    <name evidence="10" type="ORF">I302_105867</name>
</gene>
<evidence type="ECO:0000256" key="2">
    <source>
        <dbReference type="ARBA" id="ARBA00022692"/>
    </source>
</evidence>
<feature type="transmembrane region" description="Helical" evidence="8">
    <location>
        <begin position="330"/>
        <end position="353"/>
    </location>
</feature>
<dbReference type="AlphaFoldDB" id="A0A1B9G2D2"/>
<feature type="transmembrane region" description="Helical" evidence="8">
    <location>
        <begin position="37"/>
        <end position="56"/>
    </location>
</feature>
<protein>
    <submittedName>
        <fullName evidence="9">Uncharacterized protein</fullName>
    </submittedName>
</protein>
<feature type="compositionally biased region" description="Acidic residues" evidence="7">
    <location>
        <begin position="538"/>
        <end position="547"/>
    </location>
</feature>
<dbReference type="Proteomes" id="UP000092730">
    <property type="component" value="Chromosome 4"/>
</dbReference>
<evidence type="ECO:0000313" key="10">
    <source>
        <dbReference type="EMBL" id="WVW83846.1"/>
    </source>
</evidence>
<dbReference type="KEGG" id="kbi:30209390"/>
<dbReference type="EMBL" id="KI894021">
    <property type="protein sequence ID" value="OCF25180.1"/>
    <property type="molecule type" value="Genomic_DNA"/>
</dbReference>
<evidence type="ECO:0000256" key="5">
    <source>
        <dbReference type="ARBA" id="ARBA00023098"/>
    </source>
</evidence>
<feature type="compositionally biased region" description="Basic and acidic residues" evidence="7">
    <location>
        <begin position="378"/>
        <end position="397"/>
    </location>
</feature>
<evidence type="ECO:0000256" key="7">
    <source>
        <dbReference type="SAM" id="MobiDB-lite"/>
    </source>
</evidence>
<dbReference type="EMBL" id="CP144544">
    <property type="protein sequence ID" value="WVW83846.1"/>
    <property type="molecule type" value="Genomic_DNA"/>
</dbReference>
<dbReference type="CDD" id="cd23995">
    <property type="entry name" value="Seipin_BSCL2_like"/>
    <property type="match status" value="1"/>
</dbReference>
<organism evidence="9">
    <name type="scientific">Kwoniella bestiolae CBS 10118</name>
    <dbReference type="NCBI Taxonomy" id="1296100"/>
    <lineage>
        <taxon>Eukaryota</taxon>
        <taxon>Fungi</taxon>
        <taxon>Dikarya</taxon>
        <taxon>Basidiomycota</taxon>
        <taxon>Agaricomycotina</taxon>
        <taxon>Tremellomycetes</taxon>
        <taxon>Tremellales</taxon>
        <taxon>Cryptococcaceae</taxon>
        <taxon>Kwoniella</taxon>
    </lineage>
</organism>
<dbReference type="GO" id="GO:0006629">
    <property type="term" value="P:lipid metabolic process"/>
    <property type="evidence" value="ECO:0007669"/>
    <property type="project" value="UniProtKB-KW"/>
</dbReference>
<feature type="transmembrane region" description="Helical" evidence="8">
    <location>
        <begin position="68"/>
        <end position="95"/>
    </location>
</feature>
<evidence type="ECO:0000256" key="4">
    <source>
        <dbReference type="ARBA" id="ARBA00022989"/>
    </source>
</evidence>
<feature type="compositionally biased region" description="Gly residues" evidence="7">
    <location>
        <begin position="470"/>
        <end position="479"/>
    </location>
</feature>
<evidence type="ECO:0000256" key="8">
    <source>
        <dbReference type="SAM" id="Phobius"/>
    </source>
</evidence>
<proteinExistence type="predicted"/>
<keyword evidence="6 8" id="KW-0472">Membrane</keyword>
<feature type="compositionally biased region" description="Basic and acidic residues" evidence="7">
    <location>
        <begin position="554"/>
        <end position="564"/>
    </location>
</feature>
<keyword evidence="4 8" id="KW-1133">Transmembrane helix</keyword>
<reference evidence="10" key="4">
    <citation type="submission" date="2024-02" db="EMBL/GenBank/DDBJ databases">
        <title>Comparative genomics of Cryptococcus and Kwoniella reveals pathogenesis evolution and contrasting modes of karyotype evolution via chromosome fusion or intercentromeric recombination.</title>
        <authorList>
            <person name="Coelho M.A."/>
            <person name="David-Palma M."/>
            <person name="Shea T."/>
            <person name="Bowers K."/>
            <person name="McGinley-Smith S."/>
            <person name="Mohammad A.W."/>
            <person name="Gnirke A."/>
            <person name="Yurkov A.M."/>
            <person name="Nowrousian M."/>
            <person name="Sun S."/>
            <person name="Cuomo C.A."/>
            <person name="Heitman J."/>
        </authorList>
    </citation>
    <scope>NUCLEOTIDE SEQUENCE</scope>
    <source>
        <strain evidence="10">CBS 10118</strain>
    </source>
</reference>
<dbReference type="GO" id="GO:0005789">
    <property type="term" value="C:endoplasmic reticulum membrane"/>
    <property type="evidence" value="ECO:0007669"/>
    <property type="project" value="UniProtKB-SubCell"/>
</dbReference>
<keyword evidence="11" id="KW-1185">Reference proteome</keyword>
<evidence type="ECO:0000256" key="3">
    <source>
        <dbReference type="ARBA" id="ARBA00022824"/>
    </source>
</evidence>
<keyword evidence="2 8" id="KW-0812">Transmembrane</keyword>
<dbReference type="STRING" id="1296100.A0A1B9G2D2"/>
<evidence type="ECO:0000313" key="9">
    <source>
        <dbReference type="EMBL" id="OCF25180.1"/>
    </source>
</evidence>
<accession>A0A1B9G2D2</accession>
<feature type="compositionally biased region" description="Low complexity" evidence="7">
    <location>
        <begin position="495"/>
        <end position="514"/>
    </location>
</feature>
<dbReference type="InterPro" id="IPR009617">
    <property type="entry name" value="Seipin"/>
</dbReference>
<keyword evidence="3" id="KW-0256">Endoplasmic reticulum</keyword>
<evidence type="ECO:0000256" key="6">
    <source>
        <dbReference type="ARBA" id="ARBA00023136"/>
    </source>
</evidence>